<dbReference type="RefSeq" id="WP_048593621.1">
    <property type="nucleotide sequence ID" value="NZ_CVLB01000001.1"/>
</dbReference>
<feature type="transmembrane region" description="Helical" evidence="1">
    <location>
        <begin position="212"/>
        <end position="231"/>
    </location>
</feature>
<feature type="transmembrane region" description="Helical" evidence="1">
    <location>
        <begin position="33"/>
        <end position="50"/>
    </location>
</feature>
<dbReference type="Pfam" id="PF04474">
    <property type="entry name" value="DUF554"/>
    <property type="match status" value="1"/>
</dbReference>
<reference evidence="3" key="1">
    <citation type="submission" date="2015-04" db="EMBL/GenBank/DDBJ databases">
        <authorList>
            <person name="Mushtaq Mamoona"/>
        </authorList>
    </citation>
    <scope>NUCLEOTIDE SEQUENCE [LARGE SCALE GENOMIC DNA]</scope>
    <source>
        <strain evidence="3">AN4859/03</strain>
    </source>
</reference>
<name>A0A0G4K4D9_9SPIR</name>
<evidence type="ECO:0000313" key="3">
    <source>
        <dbReference type="Proteomes" id="UP000043763"/>
    </source>
</evidence>
<dbReference type="Proteomes" id="UP000043763">
    <property type="component" value="Unassembled WGS sequence"/>
</dbReference>
<proteinExistence type="predicted"/>
<dbReference type="OrthoDB" id="9797976at2"/>
<keyword evidence="1" id="KW-0812">Transmembrane</keyword>
<dbReference type="AlphaFoldDB" id="A0A0G4K4D9"/>
<feature type="transmembrane region" description="Helical" evidence="1">
    <location>
        <begin position="151"/>
        <end position="174"/>
    </location>
</feature>
<dbReference type="InterPro" id="IPR007563">
    <property type="entry name" value="DUF554"/>
</dbReference>
<gene>
    <name evidence="2" type="ORF">BRSU_0486</name>
</gene>
<feature type="transmembrane region" description="Helical" evidence="1">
    <location>
        <begin position="186"/>
        <end position="205"/>
    </location>
</feature>
<feature type="transmembrane region" description="Helical" evidence="1">
    <location>
        <begin position="6"/>
        <end position="21"/>
    </location>
</feature>
<dbReference type="EMBL" id="CVLB01000001">
    <property type="protein sequence ID" value="CRF31966.1"/>
    <property type="molecule type" value="Genomic_DNA"/>
</dbReference>
<dbReference type="PANTHER" id="PTHR36111">
    <property type="entry name" value="INNER MEMBRANE PROTEIN-RELATED"/>
    <property type="match status" value="1"/>
</dbReference>
<feature type="transmembrane region" description="Helical" evidence="1">
    <location>
        <begin position="95"/>
        <end position="120"/>
    </location>
</feature>
<keyword evidence="3" id="KW-1185">Reference proteome</keyword>
<keyword evidence="1" id="KW-0472">Membrane</keyword>
<organism evidence="2 3">
    <name type="scientific">Brachyspira suanatina</name>
    <dbReference type="NCBI Taxonomy" id="381802"/>
    <lineage>
        <taxon>Bacteria</taxon>
        <taxon>Pseudomonadati</taxon>
        <taxon>Spirochaetota</taxon>
        <taxon>Spirochaetia</taxon>
        <taxon>Brachyspirales</taxon>
        <taxon>Brachyspiraceae</taxon>
        <taxon>Brachyspira</taxon>
    </lineage>
</organism>
<dbReference type="PANTHER" id="PTHR36111:SF2">
    <property type="entry name" value="INNER MEMBRANE PROTEIN"/>
    <property type="match status" value="1"/>
</dbReference>
<evidence type="ECO:0000313" key="2">
    <source>
        <dbReference type="EMBL" id="CRF31966.1"/>
    </source>
</evidence>
<keyword evidence="1" id="KW-1133">Transmembrane helix</keyword>
<protein>
    <submittedName>
        <fullName evidence="2">Membrane protein</fullName>
    </submittedName>
</protein>
<feature type="transmembrane region" description="Helical" evidence="1">
    <location>
        <begin position="56"/>
        <end position="74"/>
    </location>
</feature>
<sequence>MIAVFVNMIAVLVGSLIGFAFKNKLSKRYEEPVFIAAGIISLTIGITMAITTKHILIFAVSIMLGGVTGTFFRIEEKIELFGEFLKNKFAFKENSGNFALGFLTSSILFCSGSMSIVGSFQAGTQGVYDLIFTKSVIDGFVAVFMSTVYGIGVAFSIISIFVYQGALTILSSFLEPYVSETMLNEVSAVGGATVMMIGINLLKLAKIKTGDFLPALIYSILLVLLIPYIQFL</sequence>
<evidence type="ECO:0000256" key="1">
    <source>
        <dbReference type="SAM" id="Phobius"/>
    </source>
</evidence>
<accession>A0A0G4K4D9</accession>